<evidence type="ECO:0000256" key="3">
    <source>
        <dbReference type="SAM" id="SignalP"/>
    </source>
</evidence>
<comment type="caution">
    <text evidence="4">The sequence shown here is derived from an EMBL/GenBank/DDBJ whole genome shotgun (WGS) entry which is preliminary data.</text>
</comment>
<dbReference type="EMBL" id="JAMTCK010000016">
    <property type="protein sequence ID" value="MCP2168900.1"/>
    <property type="molecule type" value="Genomic_DNA"/>
</dbReference>
<feature type="compositionally biased region" description="Pro residues" evidence="1">
    <location>
        <begin position="193"/>
        <end position="202"/>
    </location>
</feature>
<evidence type="ECO:0000256" key="1">
    <source>
        <dbReference type="SAM" id="MobiDB-lite"/>
    </source>
</evidence>
<evidence type="ECO:0000256" key="2">
    <source>
        <dbReference type="SAM" id="Phobius"/>
    </source>
</evidence>
<feature type="signal peptide" evidence="3">
    <location>
        <begin position="1"/>
        <end position="38"/>
    </location>
</feature>
<organism evidence="4 5">
    <name type="scientific">Goodfellowiella coeruleoviolacea</name>
    <dbReference type="NCBI Taxonomy" id="334858"/>
    <lineage>
        <taxon>Bacteria</taxon>
        <taxon>Bacillati</taxon>
        <taxon>Actinomycetota</taxon>
        <taxon>Actinomycetes</taxon>
        <taxon>Pseudonocardiales</taxon>
        <taxon>Pseudonocardiaceae</taxon>
        <taxon>Goodfellowiella</taxon>
    </lineage>
</organism>
<gene>
    <name evidence="4" type="ORF">LX83_005780</name>
</gene>
<sequence length="353" mass="34572">MRARARALSTRTGRVGAAVAVVVAAGCAGIGAGTPASAAPAPSDPIVVGDCASTVQGVPGQPVALSPSAVLRPVVDVLTAVPLLGPPLAEPFRQAFTALPPIPIGAVPTGTGYITGGEIATRVTAELAKLPLLGPVLGGVVSGVRQALTAGCGVTVSVVNGVAAPVQEGAKALAEAGQQPGGGQQPGSHQPGTPTPPAPHQPPAGQAPDQQRPGEQGQQDPGGAARTDTPAQALGGVPPGDFALYDPDQVGRLGANFGRVPLRDYSLLPFAEPGEFAPSPGVRYGQVPGYAPQYGVLDGAGSAGQDPHAAGNATALAEPPGDSRGIALPTLLAVLALAGVTGGLVRSWVLARA</sequence>
<keyword evidence="2" id="KW-0472">Membrane</keyword>
<dbReference type="PROSITE" id="PS51257">
    <property type="entry name" value="PROKAR_LIPOPROTEIN"/>
    <property type="match status" value="1"/>
</dbReference>
<evidence type="ECO:0000313" key="4">
    <source>
        <dbReference type="EMBL" id="MCP2168900.1"/>
    </source>
</evidence>
<name>A0AAE3GK24_9PSEU</name>
<protein>
    <recommendedName>
        <fullName evidence="6">Lipoprotein</fullName>
    </recommendedName>
</protein>
<feature type="chain" id="PRO_5041981684" description="Lipoprotein" evidence="3">
    <location>
        <begin position="39"/>
        <end position="353"/>
    </location>
</feature>
<evidence type="ECO:0008006" key="6">
    <source>
        <dbReference type="Google" id="ProtNLM"/>
    </source>
</evidence>
<dbReference type="Proteomes" id="UP001206128">
    <property type="component" value="Unassembled WGS sequence"/>
</dbReference>
<keyword evidence="3" id="KW-0732">Signal</keyword>
<evidence type="ECO:0000313" key="5">
    <source>
        <dbReference type="Proteomes" id="UP001206128"/>
    </source>
</evidence>
<accession>A0AAE3GK24</accession>
<keyword evidence="5" id="KW-1185">Reference proteome</keyword>
<feature type="transmembrane region" description="Helical" evidence="2">
    <location>
        <begin position="326"/>
        <end position="349"/>
    </location>
</feature>
<keyword evidence="2" id="KW-0812">Transmembrane</keyword>
<reference evidence="4" key="1">
    <citation type="submission" date="2022-06" db="EMBL/GenBank/DDBJ databases">
        <title>Genomic Encyclopedia of Archaeal and Bacterial Type Strains, Phase II (KMG-II): from individual species to whole genera.</title>
        <authorList>
            <person name="Goeker M."/>
        </authorList>
    </citation>
    <scope>NUCLEOTIDE SEQUENCE</scope>
    <source>
        <strain evidence="4">DSM 43935</strain>
    </source>
</reference>
<feature type="region of interest" description="Disordered" evidence="1">
    <location>
        <begin position="173"/>
        <end position="245"/>
    </location>
</feature>
<keyword evidence="2" id="KW-1133">Transmembrane helix</keyword>
<proteinExistence type="predicted"/>
<dbReference type="AlphaFoldDB" id="A0AAE3GK24"/>